<proteinExistence type="predicted"/>
<dbReference type="EMBL" id="MN740034">
    <property type="protein sequence ID" value="QHT85152.1"/>
    <property type="molecule type" value="Genomic_DNA"/>
</dbReference>
<evidence type="ECO:0000313" key="1">
    <source>
        <dbReference type="EMBL" id="QHT85152.1"/>
    </source>
</evidence>
<reference evidence="1" key="1">
    <citation type="journal article" date="2020" name="Nature">
        <title>Giant virus diversity and host interactions through global metagenomics.</title>
        <authorList>
            <person name="Schulz F."/>
            <person name="Roux S."/>
            <person name="Paez-Espino D."/>
            <person name="Jungbluth S."/>
            <person name="Walsh D.A."/>
            <person name="Denef V.J."/>
            <person name="McMahon K.D."/>
            <person name="Konstantinidis K.T."/>
            <person name="Eloe-Fadrosh E.A."/>
            <person name="Kyrpides N.C."/>
            <person name="Woyke T."/>
        </authorList>
    </citation>
    <scope>NUCLEOTIDE SEQUENCE</scope>
    <source>
        <strain evidence="1">GVMAG-M-3300023184-178</strain>
    </source>
</reference>
<sequence>MDIEKLLKALDNENNSKIFNMNTSQLADIKLEILQELELSREEIRDYMKKLQLYKYVDEVDEIKQGRFIRWISLTDPENIYLTAGGIVCDITITDTGISIICKNFAHKHYQIKLDECQIFQKLTGEEQVLLSALDHLTSK</sequence>
<accession>A0A6C0HXD6</accession>
<name>A0A6C0HXD6_9ZZZZ</name>
<dbReference type="AlphaFoldDB" id="A0A6C0HXD6"/>
<organism evidence="1">
    <name type="scientific">viral metagenome</name>
    <dbReference type="NCBI Taxonomy" id="1070528"/>
    <lineage>
        <taxon>unclassified sequences</taxon>
        <taxon>metagenomes</taxon>
        <taxon>organismal metagenomes</taxon>
    </lineage>
</organism>
<protein>
    <submittedName>
        <fullName evidence="1">Uncharacterized protein</fullName>
    </submittedName>
</protein>